<keyword evidence="1" id="KW-0812">Transmembrane</keyword>
<proteinExistence type="predicted"/>
<feature type="transmembrane region" description="Helical" evidence="1">
    <location>
        <begin position="20"/>
        <end position="44"/>
    </location>
</feature>
<sequence>MEYKVLGEHKHLGSVNTWRAFVWIPISMHAFFVTWASTQAFIVVSARSRSEVTRTGRRGYVSAKVANALFYGMTVAFTGGLLIVDTLCAIAWRRTWSRVVALRSALRRYQAAYVPPQGIEFMELLNVQSLHVDLEISAAKSRPYQNAVVLMVIIVPLTIGLVSRRRARNQLRCRLGRSRIHPSQLNIGSIGLLLTLRRQINASIRRRSIRPHVGFATLVATDCTGAPTHLAAFPARATPFGSESQGVRDSAGLQRTSPAQRFSTSLMALTPSSFGGFSAKHNDGPAPKSHGIPLSPGLSIDLGGNVDMNDLRRAEKDLIVCVAVIVTFSLSFTAENIWNYICILPNDAPRLSETELSYFFVPWVYSIIYSIGCTALVLNLSVRRSRSRWQGPEVPTSSSSSFEHGSCPPAAPILPDGCGLGMGDLSQDEGKLKHRHFCNQADPHRA</sequence>
<evidence type="ECO:0000313" key="2">
    <source>
        <dbReference type="EMBL" id="SCV68115.1"/>
    </source>
</evidence>
<keyword evidence="3" id="KW-1185">Reference proteome</keyword>
<keyword evidence="1" id="KW-1133">Transmembrane helix</keyword>
<dbReference type="EMBL" id="FMSP01000003">
    <property type="protein sequence ID" value="SCV68115.1"/>
    <property type="molecule type" value="Genomic_DNA"/>
</dbReference>
<evidence type="ECO:0000313" key="3">
    <source>
        <dbReference type="Proteomes" id="UP000198372"/>
    </source>
</evidence>
<keyword evidence="1" id="KW-0472">Membrane</keyword>
<dbReference type="AlphaFoldDB" id="A0A238F500"/>
<feature type="transmembrane region" description="Helical" evidence="1">
    <location>
        <begin position="144"/>
        <end position="162"/>
    </location>
</feature>
<evidence type="ECO:0000256" key="1">
    <source>
        <dbReference type="SAM" id="Phobius"/>
    </source>
</evidence>
<accession>A0A238F500</accession>
<name>A0A238F500_9BASI</name>
<reference evidence="3" key="1">
    <citation type="submission" date="2016-09" db="EMBL/GenBank/DDBJ databases">
        <authorList>
            <person name="Jeantristanb JTB J.-T."/>
            <person name="Ricardo R."/>
        </authorList>
    </citation>
    <scope>NUCLEOTIDE SEQUENCE [LARGE SCALE GENOMIC DNA]</scope>
</reference>
<protein>
    <submittedName>
        <fullName evidence="2">BQ2448_236 protein</fullName>
    </submittedName>
</protein>
<dbReference type="Proteomes" id="UP000198372">
    <property type="component" value="Unassembled WGS sequence"/>
</dbReference>
<dbReference type="OrthoDB" id="2536296at2759"/>
<feature type="transmembrane region" description="Helical" evidence="1">
    <location>
        <begin position="65"/>
        <end position="92"/>
    </location>
</feature>
<organism evidence="2 3">
    <name type="scientific">Microbotryum intermedium</name>
    <dbReference type="NCBI Taxonomy" id="269621"/>
    <lineage>
        <taxon>Eukaryota</taxon>
        <taxon>Fungi</taxon>
        <taxon>Dikarya</taxon>
        <taxon>Basidiomycota</taxon>
        <taxon>Pucciniomycotina</taxon>
        <taxon>Microbotryomycetes</taxon>
        <taxon>Microbotryales</taxon>
        <taxon>Microbotryaceae</taxon>
        <taxon>Microbotryum</taxon>
    </lineage>
</organism>
<feature type="transmembrane region" description="Helical" evidence="1">
    <location>
        <begin position="358"/>
        <end position="380"/>
    </location>
</feature>
<gene>
    <name evidence="2" type="ORF">BQ2448_236</name>
</gene>
<feature type="transmembrane region" description="Helical" evidence="1">
    <location>
        <begin position="318"/>
        <end position="338"/>
    </location>
</feature>